<evidence type="ECO:0000256" key="1">
    <source>
        <dbReference type="SAM" id="SignalP"/>
    </source>
</evidence>
<proteinExistence type="predicted"/>
<reference evidence="2 3" key="1">
    <citation type="submission" date="2020-03" db="EMBL/GenBank/DDBJ databases">
        <authorList>
            <person name="Sun Q."/>
        </authorList>
    </citation>
    <scope>NUCLEOTIDE SEQUENCE [LARGE SCALE GENOMIC DNA]</scope>
    <source>
        <strain evidence="2 3">JC162</strain>
    </source>
</reference>
<evidence type="ECO:0000313" key="2">
    <source>
        <dbReference type="EMBL" id="NMJ41845.1"/>
    </source>
</evidence>
<organism evidence="2 3">
    <name type="scientific">Neoroseomonas marina</name>
    <dbReference type="NCBI Taxonomy" id="1232220"/>
    <lineage>
        <taxon>Bacteria</taxon>
        <taxon>Pseudomonadati</taxon>
        <taxon>Pseudomonadota</taxon>
        <taxon>Alphaproteobacteria</taxon>
        <taxon>Acetobacterales</taxon>
        <taxon>Acetobacteraceae</taxon>
        <taxon>Neoroseomonas</taxon>
    </lineage>
</organism>
<dbReference type="EMBL" id="JABBKX010000003">
    <property type="protein sequence ID" value="NMJ41845.1"/>
    <property type="molecule type" value="Genomic_DNA"/>
</dbReference>
<dbReference type="AlphaFoldDB" id="A0A848EEQ5"/>
<accession>A0A848EEQ5</accession>
<keyword evidence="1" id="KW-0732">Signal</keyword>
<name>A0A848EEQ5_9PROT</name>
<feature type="chain" id="PRO_5032449638" description="Lipoprotein" evidence="1">
    <location>
        <begin position="20"/>
        <end position="132"/>
    </location>
</feature>
<comment type="caution">
    <text evidence="2">The sequence shown here is derived from an EMBL/GenBank/DDBJ whole genome shotgun (WGS) entry which is preliminary data.</text>
</comment>
<keyword evidence="3" id="KW-1185">Reference proteome</keyword>
<dbReference type="PROSITE" id="PS51257">
    <property type="entry name" value="PROKAR_LIPOPROTEIN"/>
    <property type="match status" value="1"/>
</dbReference>
<feature type="signal peptide" evidence="1">
    <location>
        <begin position="1"/>
        <end position="19"/>
    </location>
</feature>
<evidence type="ECO:0008006" key="4">
    <source>
        <dbReference type="Google" id="ProtNLM"/>
    </source>
</evidence>
<dbReference type="RefSeq" id="WP_170054080.1">
    <property type="nucleotide sequence ID" value="NZ_JABBKX010000003.1"/>
</dbReference>
<dbReference type="Proteomes" id="UP000548582">
    <property type="component" value="Unassembled WGS sequence"/>
</dbReference>
<protein>
    <recommendedName>
        <fullName evidence="4">Lipoprotein</fullName>
    </recommendedName>
</protein>
<sequence length="132" mass="13735">MRARILILLLALAGCATQAGFDQRMQALVGLPVGDLVQSVGVPDSDYTTPDGRRFLQYERLGTSAPTAVPAFGIGFGGFGWRGGYGGGLGLGTGYTAYAPPPPCRVTFEIRADRVIAFTRAGNGCIAQPPGD</sequence>
<gene>
    <name evidence="2" type="ORF">GWK16_11375</name>
</gene>
<evidence type="ECO:0000313" key="3">
    <source>
        <dbReference type="Proteomes" id="UP000548582"/>
    </source>
</evidence>